<feature type="transmembrane region" description="Helical" evidence="1">
    <location>
        <begin position="349"/>
        <end position="374"/>
    </location>
</feature>
<evidence type="ECO:0000256" key="1">
    <source>
        <dbReference type="SAM" id="Phobius"/>
    </source>
</evidence>
<accession>A0BXU7</accession>
<evidence type="ECO:0008006" key="4">
    <source>
        <dbReference type="Google" id="ProtNLM"/>
    </source>
</evidence>
<name>A0BXU7_PARTE</name>
<dbReference type="EMBL" id="CT868025">
    <property type="protein sequence ID" value="CAK63364.1"/>
    <property type="molecule type" value="Genomic_DNA"/>
</dbReference>
<dbReference type="GeneID" id="5016546"/>
<feature type="transmembrane region" description="Helical" evidence="1">
    <location>
        <begin position="406"/>
        <end position="431"/>
    </location>
</feature>
<dbReference type="OMA" id="NQAMNRE"/>
<organism evidence="2 3">
    <name type="scientific">Paramecium tetraurelia</name>
    <dbReference type="NCBI Taxonomy" id="5888"/>
    <lineage>
        <taxon>Eukaryota</taxon>
        <taxon>Sar</taxon>
        <taxon>Alveolata</taxon>
        <taxon>Ciliophora</taxon>
        <taxon>Intramacronucleata</taxon>
        <taxon>Oligohymenophorea</taxon>
        <taxon>Peniculida</taxon>
        <taxon>Parameciidae</taxon>
        <taxon>Paramecium</taxon>
    </lineage>
</organism>
<dbReference type="KEGG" id="ptm:GSPATT00033217001"/>
<proteinExistence type="predicted"/>
<dbReference type="RefSeq" id="XP_001430762.1">
    <property type="nucleotide sequence ID" value="XM_001430725.1"/>
</dbReference>
<evidence type="ECO:0000313" key="2">
    <source>
        <dbReference type="EMBL" id="CAK63364.1"/>
    </source>
</evidence>
<keyword evidence="1" id="KW-0812">Transmembrane</keyword>
<keyword evidence="1" id="KW-1133">Transmembrane helix</keyword>
<sequence>MEKVLSYDQIVSHFVDFCHKNQDQEISQIEATKMLNQMSVQNGHQEFNYEIAVELFERVASYNTSLTIQTLAHVIYEANDIIINKYNQAMNREMYMEEQKAYLKQIKPYSNTTNLHISYVRIQEAYVQRPFIVVIIGEFIHESEIQTKKEGWFEWTLDVQIPVKSLVADLKVELLEDHNIIASLQLPCEALPMNEMKEAELQMQNANCHTLIQLQCMLSVGNNYKELIDEKMQFLENQTQFCQEELFLLQSQLHELSRPFFRDANIQPKYTNYSNKSQLNTEIFQNIPNKNTLQPPSLQATAFRNTSSAMGFKKIVIEPERQLYSYPIMARIDLLATFIAVLSNYELQVISMMINFITPDISVIYIMIIVFSIMLKHKHTLIYILIVVSFGIIIEIFTLSHLDLSVFSILLIVLNILLNIGLLVLTGLLVIDVENVTLLKSKLLLPL</sequence>
<reference evidence="2 3" key="1">
    <citation type="journal article" date="2006" name="Nature">
        <title>Global trends of whole-genome duplications revealed by the ciliate Paramecium tetraurelia.</title>
        <authorList>
            <consortium name="Genoscope"/>
            <person name="Aury J.-M."/>
            <person name="Jaillon O."/>
            <person name="Duret L."/>
            <person name="Noel B."/>
            <person name="Jubin C."/>
            <person name="Porcel B.M."/>
            <person name="Segurens B."/>
            <person name="Daubin V."/>
            <person name="Anthouard V."/>
            <person name="Aiach N."/>
            <person name="Arnaiz O."/>
            <person name="Billaut A."/>
            <person name="Beisson J."/>
            <person name="Blanc I."/>
            <person name="Bouhouche K."/>
            <person name="Camara F."/>
            <person name="Duharcourt S."/>
            <person name="Guigo R."/>
            <person name="Gogendeau D."/>
            <person name="Katinka M."/>
            <person name="Keller A.-M."/>
            <person name="Kissmehl R."/>
            <person name="Klotz C."/>
            <person name="Koll F."/>
            <person name="Le Moue A."/>
            <person name="Lepere C."/>
            <person name="Malinsky S."/>
            <person name="Nowacki M."/>
            <person name="Nowak J.K."/>
            <person name="Plattner H."/>
            <person name="Poulain J."/>
            <person name="Ruiz F."/>
            <person name="Serrano V."/>
            <person name="Zagulski M."/>
            <person name="Dessen P."/>
            <person name="Betermier M."/>
            <person name="Weissenbach J."/>
            <person name="Scarpelli C."/>
            <person name="Schachter V."/>
            <person name="Sperling L."/>
            <person name="Meyer E."/>
            <person name="Cohen J."/>
            <person name="Wincker P."/>
        </authorList>
    </citation>
    <scope>NUCLEOTIDE SEQUENCE [LARGE SCALE GENOMIC DNA]</scope>
    <source>
        <strain evidence="2 3">Stock d4-2</strain>
    </source>
</reference>
<dbReference type="AlphaFoldDB" id="A0BXU7"/>
<evidence type="ECO:0000313" key="3">
    <source>
        <dbReference type="Proteomes" id="UP000000600"/>
    </source>
</evidence>
<keyword evidence="3" id="KW-1185">Reference proteome</keyword>
<gene>
    <name evidence="2" type="ORF">GSPATT00033217001</name>
</gene>
<feature type="transmembrane region" description="Helical" evidence="1">
    <location>
        <begin position="381"/>
        <end position="400"/>
    </location>
</feature>
<dbReference type="OrthoDB" id="299268at2759"/>
<keyword evidence="1" id="KW-0472">Membrane</keyword>
<protein>
    <recommendedName>
        <fullName evidence="4">EF-hand domain-containing protein</fullName>
    </recommendedName>
</protein>
<dbReference type="Proteomes" id="UP000000600">
    <property type="component" value="Unassembled WGS sequence"/>
</dbReference>
<dbReference type="InParanoid" id="A0BXU7"/>
<dbReference type="HOGENOM" id="CLU_613186_0_0_1"/>